<dbReference type="RefSeq" id="WP_320005613.1">
    <property type="nucleotide sequence ID" value="NZ_JAUHJS010000012.1"/>
</dbReference>
<keyword evidence="3" id="KW-1185">Reference proteome</keyword>
<evidence type="ECO:0000313" key="3">
    <source>
        <dbReference type="Proteomes" id="UP001168552"/>
    </source>
</evidence>
<feature type="signal peptide" evidence="1">
    <location>
        <begin position="1"/>
        <end position="20"/>
    </location>
</feature>
<dbReference type="Proteomes" id="UP001168552">
    <property type="component" value="Unassembled WGS sequence"/>
</dbReference>
<reference evidence="2" key="1">
    <citation type="submission" date="2023-06" db="EMBL/GenBank/DDBJ databases">
        <title>Cytophagales bacterium Strain LB-30, isolated from soil.</title>
        <authorList>
            <person name="Liu B."/>
        </authorList>
    </citation>
    <scope>NUCLEOTIDE SEQUENCE</scope>
    <source>
        <strain evidence="2">LB-30</strain>
    </source>
</reference>
<dbReference type="EMBL" id="JAUHJS010000012">
    <property type="protein sequence ID" value="MDN4167076.1"/>
    <property type="molecule type" value="Genomic_DNA"/>
</dbReference>
<sequence length="466" mass="50579">MKKSLTYIVSLLCLSYISHAQTQIASSPFFYNSAGETSIGIAPSGATLMIKQLTDTQSGGLRIRNANNQSSFFWMDAANVMHIENAANGSRDFVFNENGTGRVGIGIQPSAALHVLQATGAGPFTIIEGGGAVAENTSLRLYDRGTASGNINHLEFAFNGGAGGAAVTTRLRARNHGNYAANGGSFYLETAYNNTGGFNDNQLALISNGNVGIGTAAPQQKLHLNGNFMIDGSLMRDETDKFIYVAEQTNGLDFESVSQVKIGPYLTLGNFGEGNRSWIGNNAILNYSAWGEDAPNGSGNRFIPAHAPGKALVMQIDYSSAQLQGKTYAWNGSTSEVDLNSFTNSWILGPDFNYFASKVSIGDTYKSGDHMLYVKGSILAEEVQVKLRAQWPDYVFEQDYPLMSLSEIEKYIQANKHLPEVPSAKEMEQNGVKLLEMNMLLLKKVEELTLHVISLEKEVQTLKSKE</sequence>
<evidence type="ECO:0000256" key="1">
    <source>
        <dbReference type="SAM" id="SignalP"/>
    </source>
</evidence>
<organism evidence="2 3">
    <name type="scientific">Shiella aurantiaca</name>
    <dbReference type="NCBI Taxonomy" id="3058365"/>
    <lineage>
        <taxon>Bacteria</taxon>
        <taxon>Pseudomonadati</taxon>
        <taxon>Bacteroidota</taxon>
        <taxon>Cytophagia</taxon>
        <taxon>Cytophagales</taxon>
        <taxon>Shiellaceae</taxon>
        <taxon>Shiella</taxon>
    </lineage>
</organism>
<name>A0ABT8FAS0_9BACT</name>
<protein>
    <recommendedName>
        <fullName evidence="4">Peptidase S74 domain-containing protein</fullName>
    </recommendedName>
</protein>
<gene>
    <name evidence="2" type="ORF">QWY31_16315</name>
</gene>
<accession>A0ABT8FAS0</accession>
<evidence type="ECO:0000313" key="2">
    <source>
        <dbReference type="EMBL" id="MDN4167076.1"/>
    </source>
</evidence>
<evidence type="ECO:0008006" key="4">
    <source>
        <dbReference type="Google" id="ProtNLM"/>
    </source>
</evidence>
<keyword evidence="1" id="KW-0732">Signal</keyword>
<comment type="caution">
    <text evidence="2">The sequence shown here is derived from an EMBL/GenBank/DDBJ whole genome shotgun (WGS) entry which is preliminary data.</text>
</comment>
<proteinExistence type="predicted"/>
<feature type="chain" id="PRO_5046077060" description="Peptidase S74 domain-containing protein" evidence="1">
    <location>
        <begin position="21"/>
        <end position="466"/>
    </location>
</feature>